<accession>A0ABQ6GVY7</accession>
<dbReference type="Pfam" id="PF00392">
    <property type="entry name" value="GntR"/>
    <property type="match status" value="1"/>
</dbReference>
<evidence type="ECO:0000256" key="1">
    <source>
        <dbReference type="ARBA" id="ARBA00023015"/>
    </source>
</evidence>
<dbReference type="SUPFAM" id="SSF46785">
    <property type="entry name" value="Winged helix' DNA-binding domain"/>
    <property type="match status" value="1"/>
</dbReference>
<dbReference type="InterPro" id="IPR011711">
    <property type="entry name" value="GntR_C"/>
</dbReference>
<dbReference type="SMART" id="SM00895">
    <property type="entry name" value="FCD"/>
    <property type="match status" value="1"/>
</dbReference>
<evidence type="ECO:0000313" key="6">
    <source>
        <dbReference type="Proteomes" id="UP001157186"/>
    </source>
</evidence>
<dbReference type="PANTHER" id="PTHR43537:SF41">
    <property type="entry name" value="TRANSCRIPTIONAL REGULATORY PROTEIN"/>
    <property type="match status" value="1"/>
</dbReference>
<dbReference type="InterPro" id="IPR000524">
    <property type="entry name" value="Tscrpt_reg_HTH_GntR"/>
</dbReference>
<protein>
    <submittedName>
        <fullName evidence="5">GntR family transcriptional regulator</fullName>
    </submittedName>
</protein>
<keyword evidence="3" id="KW-0804">Transcription</keyword>
<evidence type="ECO:0000313" key="5">
    <source>
        <dbReference type="EMBL" id="GLX79537.1"/>
    </source>
</evidence>
<dbReference type="Pfam" id="PF07729">
    <property type="entry name" value="FCD"/>
    <property type="match status" value="1"/>
</dbReference>
<evidence type="ECO:0000256" key="3">
    <source>
        <dbReference type="ARBA" id="ARBA00023163"/>
    </source>
</evidence>
<evidence type="ECO:0000256" key="2">
    <source>
        <dbReference type="ARBA" id="ARBA00023125"/>
    </source>
</evidence>
<dbReference type="EMBL" id="BSST01000001">
    <property type="protein sequence ID" value="GLX79537.1"/>
    <property type="molecule type" value="Genomic_DNA"/>
</dbReference>
<dbReference type="Proteomes" id="UP001157186">
    <property type="component" value="Unassembled WGS sequence"/>
</dbReference>
<dbReference type="PANTHER" id="PTHR43537">
    <property type="entry name" value="TRANSCRIPTIONAL REGULATOR, GNTR FAMILY"/>
    <property type="match status" value="1"/>
</dbReference>
<name>A0ABQ6GVY7_9GAMM</name>
<keyword evidence="6" id="KW-1185">Reference proteome</keyword>
<dbReference type="PRINTS" id="PR00035">
    <property type="entry name" value="HTHGNTR"/>
</dbReference>
<reference evidence="5 6" key="1">
    <citation type="submission" date="2023-03" db="EMBL/GenBank/DDBJ databases">
        <title>Draft genome sequence of Thalassotalea insulae KCTC 62186T.</title>
        <authorList>
            <person name="Sawabe T."/>
        </authorList>
    </citation>
    <scope>NUCLEOTIDE SEQUENCE [LARGE SCALE GENOMIC DNA]</scope>
    <source>
        <strain evidence="5 6">KCTC 62186</strain>
    </source>
</reference>
<dbReference type="SUPFAM" id="SSF48008">
    <property type="entry name" value="GntR ligand-binding domain-like"/>
    <property type="match status" value="1"/>
</dbReference>
<proteinExistence type="predicted"/>
<keyword evidence="1" id="KW-0805">Transcription regulation</keyword>
<dbReference type="RefSeq" id="WP_284245449.1">
    <property type="nucleotide sequence ID" value="NZ_BSST01000001.1"/>
</dbReference>
<comment type="caution">
    <text evidence="5">The sequence shown here is derived from an EMBL/GenBank/DDBJ whole genome shotgun (WGS) entry which is preliminary data.</text>
</comment>
<gene>
    <name evidence="5" type="primary">hypR</name>
    <name evidence="5" type="ORF">tinsulaeT_28770</name>
</gene>
<dbReference type="CDD" id="cd07377">
    <property type="entry name" value="WHTH_GntR"/>
    <property type="match status" value="1"/>
</dbReference>
<dbReference type="InterPro" id="IPR036390">
    <property type="entry name" value="WH_DNA-bd_sf"/>
</dbReference>
<dbReference type="InterPro" id="IPR036388">
    <property type="entry name" value="WH-like_DNA-bd_sf"/>
</dbReference>
<dbReference type="PROSITE" id="PS50949">
    <property type="entry name" value="HTH_GNTR"/>
    <property type="match status" value="1"/>
</dbReference>
<organism evidence="5 6">
    <name type="scientific">Thalassotalea insulae</name>
    <dbReference type="NCBI Taxonomy" id="2056778"/>
    <lineage>
        <taxon>Bacteria</taxon>
        <taxon>Pseudomonadati</taxon>
        <taxon>Pseudomonadota</taxon>
        <taxon>Gammaproteobacteria</taxon>
        <taxon>Alteromonadales</taxon>
        <taxon>Colwelliaceae</taxon>
        <taxon>Thalassotalea</taxon>
    </lineage>
</organism>
<dbReference type="Gene3D" id="1.10.10.10">
    <property type="entry name" value="Winged helix-like DNA-binding domain superfamily/Winged helix DNA-binding domain"/>
    <property type="match status" value="1"/>
</dbReference>
<dbReference type="Gene3D" id="1.20.120.530">
    <property type="entry name" value="GntR ligand-binding domain-like"/>
    <property type="match status" value="1"/>
</dbReference>
<dbReference type="SMART" id="SM00345">
    <property type="entry name" value="HTH_GNTR"/>
    <property type="match status" value="1"/>
</dbReference>
<keyword evidence="2" id="KW-0238">DNA-binding</keyword>
<sequence length="224" mass="25044">MSIVYKTRTQLVVETLREKILNGAIKAGQPLRQAALAEELNVSRIPVREALLQLEAEGLVAFEPHKGATATELNIEQVDELFELRAMLEADLLAASIPNLSEQKLAEATAILDELNQSLGKENAANTWSELNSNYHNCLYSGANRPQTQDLVNTLNKNADRYIRMHLLWAGGMSKAESEHNELLSLCKQKNVEQAVAVMKKHILGSRDEIKEFLLEREKTAEQV</sequence>
<evidence type="ECO:0000259" key="4">
    <source>
        <dbReference type="PROSITE" id="PS50949"/>
    </source>
</evidence>
<feature type="domain" description="HTH gntR-type" evidence="4">
    <location>
        <begin position="6"/>
        <end position="73"/>
    </location>
</feature>
<dbReference type="InterPro" id="IPR008920">
    <property type="entry name" value="TF_FadR/GntR_C"/>
</dbReference>